<reference evidence="5" key="1">
    <citation type="submission" date="2023-07" db="EMBL/GenBank/DDBJ databases">
        <title>Draft genome sequence of Agarivorans aestuarii strain ZMCS4, a CAZymes producing bacteria isolated from the marine brown algae Clodostephus spongiosus.</title>
        <authorList>
            <person name="Lorente B."/>
            <person name="Cabral C."/>
            <person name="Frias J."/>
            <person name="Faria J."/>
            <person name="Toubarro D."/>
        </authorList>
    </citation>
    <scope>NUCLEOTIDE SEQUENCE [LARGE SCALE GENOMIC DNA]</scope>
    <source>
        <strain evidence="5">ZMCS4</strain>
    </source>
</reference>
<evidence type="ECO:0000313" key="5">
    <source>
        <dbReference type="Proteomes" id="UP001310248"/>
    </source>
</evidence>
<keyword evidence="2" id="KW-0963">Cytoplasm</keyword>
<dbReference type="InterPro" id="IPR014729">
    <property type="entry name" value="Rossmann-like_a/b/a_fold"/>
</dbReference>
<name>A0ABU7G0T2_9ALTE</name>
<keyword evidence="5" id="KW-1185">Reference proteome</keyword>
<dbReference type="Proteomes" id="UP001310248">
    <property type="component" value="Unassembled WGS sequence"/>
</dbReference>
<dbReference type="EMBL" id="JAYDYW010000002">
    <property type="protein sequence ID" value="MEE1672559.1"/>
    <property type="molecule type" value="Genomic_DNA"/>
</dbReference>
<dbReference type="InterPro" id="IPR006015">
    <property type="entry name" value="Universal_stress_UspA"/>
</dbReference>
<sequence>MSYRHILVAVDLSENSRRIIDKVILLAKPLDAKVSLIFVDESANDSAFSGLIDLDLAAIEPMHPSLKEFANKLNALVVDTNYAIDNQFVMQGDLSDRLDETVAEVGADLIVCGHDNGFWHRLASKHHELVNKVSIDLLVIPIDQ</sequence>
<dbReference type="Pfam" id="PF00582">
    <property type="entry name" value="Usp"/>
    <property type="match status" value="1"/>
</dbReference>
<evidence type="ECO:0000313" key="4">
    <source>
        <dbReference type="EMBL" id="MEE1672559.1"/>
    </source>
</evidence>
<evidence type="ECO:0000259" key="3">
    <source>
        <dbReference type="Pfam" id="PF00582"/>
    </source>
</evidence>
<evidence type="ECO:0000256" key="2">
    <source>
        <dbReference type="PIRNR" id="PIRNR006276"/>
    </source>
</evidence>
<dbReference type="PIRSF" id="PIRSF006276">
    <property type="entry name" value="UspA"/>
    <property type="match status" value="1"/>
</dbReference>
<dbReference type="RefSeq" id="WP_329773966.1">
    <property type="nucleotide sequence ID" value="NZ_JAYDYW010000002.1"/>
</dbReference>
<accession>A0ABU7G0T2</accession>
<organism evidence="4 5">
    <name type="scientific">Agarivorans aestuarii</name>
    <dbReference type="NCBI Taxonomy" id="1563703"/>
    <lineage>
        <taxon>Bacteria</taxon>
        <taxon>Pseudomonadati</taxon>
        <taxon>Pseudomonadota</taxon>
        <taxon>Gammaproteobacteria</taxon>
        <taxon>Alteromonadales</taxon>
        <taxon>Alteromonadaceae</taxon>
        <taxon>Agarivorans</taxon>
    </lineage>
</organism>
<comment type="subcellular location">
    <subcellularLocation>
        <location evidence="2">Cytoplasm</location>
    </subcellularLocation>
</comment>
<dbReference type="SUPFAM" id="SSF52402">
    <property type="entry name" value="Adenine nucleotide alpha hydrolases-like"/>
    <property type="match status" value="1"/>
</dbReference>
<feature type="domain" description="UspA" evidence="3">
    <location>
        <begin position="3"/>
        <end position="141"/>
    </location>
</feature>
<gene>
    <name evidence="4" type="ORF">SNR37_001888</name>
</gene>
<evidence type="ECO:0000256" key="1">
    <source>
        <dbReference type="ARBA" id="ARBA00008791"/>
    </source>
</evidence>
<comment type="similarity">
    <text evidence="1 2">Belongs to the universal stress protein A family.</text>
</comment>
<protein>
    <recommendedName>
        <fullName evidence="2">Universal stress protein</fullName>
    </recommendedName>
</protein>
<dbReference type="InterPro" id="IPR006016">
    <property type="entry name" value="UspA"/>
</dbReference>
<proteinExistence type="inferred from homology"/>
<dbReference type="Gene3D" id="3.40.50.620">
    <property type="entry name" value="HUPs"/>
    <property type="match status" value="1"/>
</dbReference>
<comment type="caution">
    <text evidence="4">The sequence shown here is derived from an EMBL/GenBank/DDBJ whole genome shotgun (WGS) entry which is preliminary data.</text>
</comment>
<reference evidence="4 5" key="2">
    <citation type="submission" date="2023-12" db="EMBL/GenBank/DDBJ databases">
        <authorList>
            <consortium name="Cladostephus spongiosus"/>
            <person name="Lorente B."/>
            <person name="Cabral C."/>
            <person name="Frias J."/>
            <person name="Faria J."/>
            <person name="Toubarro D."/>
        </authorList>
    </citation>
    <scope>NUCLEOTIDE SEQUENCE [LARGE SCALE GENOMIC DNA]</scope>
    <source>
        <strain evidence="4 5">ZMCS4</strain>
    </source>
</reference>